<dbReference type="Proteomes" id="UP000256405">
    <property type="component" value="Unassembled WGS sequence"/>
</dbReference>
<evidence type="ECO:0000313" key="10">
    <source>
        <dbReference type="Proteomes" id="UP000256405"/>
    </source>
</evidence>
<evidence type="ECO:0000259" key="8">
    <source>
        <dbReference type="Pfam" id="PF21105"/>
    </source>
</evidence>
<dbReference type="GO" id="GO:0005829">
    <property type="term" value="C:cytosol"/>
    <property type="evidence" value="ECO:0007669"/>
    <property type="project" value="TreeGrafter"/>
</dbReference>
<dbReference type="SUPFAM" id="SSF54909">
    <property type="entry name" value="Dimeric alpha+beta barrel"/>
    <property type="match status" value="1"/>
</dbReference>
<comment type="caution">
    <text evidence="9">The sequence shown here is derived from an EMBL/GenBank/DDBJ whole genome shotgun (WGS) entry which is preliminary data.</text>
</comment>
<keyword evidence="5" id="KW-0560">Oxidoreductase</keyword>
<name>A0A3E0DKZ2_9BACT</name>
<dbReference type="RefSeq" id="WP_116116555.1">
    <property type="nucleotide sequence ID" value="NZ_MSSW01000086.1"/>
</dbReference>
<dbReference type="InterPro" id="IPR006314">
    <property type="entry name" value="Dyp_peroxidase"/>
</dbReference>
<protein>
    <submittedName>
        <fullName evidence="9">Dyp-type peroxidase family</fullName>
    </submittedName>
</protein>
<evidence type="ECO:0000256" key="1">
    <source>
        <dbReference type="ARBA" id="ARBA00001970"/>
    </source>
</evidence>
<evidence type="ECO:0000256" key="4">
    <source>
        <dbReference type="ARBA" id="ARBA00022723"/>
    </source>
</evidence>
<organism evidence="9 10">
    <name type="scientific">Algoriphagus antarcticus</name>
    <dbReference type="NCBI Taxonomy" id="238540"/>
    <lineage>
        <taxon>Bacteria</taxon>
        <taxon>Pseudomonadati</taxon>
        <taxon>Bacteroidota</taxon>
        <taxon>Cytophagia</taxon>
        <taxon>Cytophagales</taxon>
        <taxon>Cyclobacteriaceae</taxon>
        <taxon>Algoriphagus</taxon>
    </lineage>
</organism>
<dbReference type="OrthoDB" id="9781066at2"/>
<dbReference type="PROSITE" id="PS51404">
    <property type="entry name" value="DYP_PEROXIDASE"/>
    <property type="match status" value="1"/>
</dbReference>
<keyword evidence="2 9" id="KW-0575">Peroxidase</keyword>
<dbReference type="InterPro" id="IPR011008">
    <property type="entry name" value="Dimeric_a/b-barrel"/>
</dbReference>
<dbReference type="InterPro" id="IPR049509">
    <property type="entry name" value="DyP_N"/>
</dbReference>
<dbReference type="GO" id="GO:0046872">
    <property type="term" value="F:metal ion binding"/>
    <property type="evidence" value="ECO:0007669"/>
    <property type="project" value="UniProtKB-KW"/>
</dbReference>
<evidence type="ECO:0000256" key="3">
    <source>
        <dbReference type="ARBA" id="ARBA00022617"/>
    </source>
</evidence>
<evidence type="ECO:0000256" key="7">
    <source>
        <dbReference type="ARBA" id="ARBA00025737"/>
    </source>
</evidence>
<dbReference type="EMBL" id="QUNF01000018">
    <property type="protein sequence ID" value="REG83452.1"/>
    <property type="molecule type" value="Genomic_DNA"/>
</dbReference>
<feature type="domain" description="DyP dimeric alpha+beta barrel" evidence="8">
    <location>
        <begin position="8"/>
        <end position="137"/>
    </location>
</feature>
<keyword evidence="4" id="KW-0479">Metal-binding</keyword>
<dbReference type="NCBIfam" id="TIGR01413">
    <property type="entry name" value="Dyp_perox_fam"/>
    <property type="match status" value="1"/>
</dbReference>
<dbReference type="GO" id="GO:0004601">
    <property type="term" value="F:peroxidase activity"/>
    <property type="evidence" value="ECO:0007669"/>
    <property type="project" value="UniProtKB-KW"/>
</dbReference>
<gene>
    <name evidence="9" type="ORF">C8N25_11897</name>
</gene>
<sequence>MTMLELENIQGYLIRGYAHMLYSRFVYLQISDANAVKKWLSKSWLEMTSARHIHDKSKISPTHLNIAFSHEGLRALGLKEENLAAFSREFRQGMVSAHRTRLLGDYDTSKPENWNWGDKNTDSIHLCLMVFGNDKTAKDDLEKDKIVCLNYYRELESQFEENGLKQLFFIDGQTQPDNKEHFGFRDGISQPIIEGSGRVGNKDDVVKAGEFLFGYKNEFGVYPDTPLIVKEQGNLNLLPPDAGGSGKKDIGKDGTFMVMRQLEQDVNKFWSFMNENSKNPNGSINIEDSLKLGAKFMGRWQNGAPITLFPDKDPGPNSDINDFGYSKFDKDGLKCPFGSHLRRANPRDNVDDHSPKESLKLSNQHRIIRRARLYGEIYEGSPTNTTPNGEVGLLFICFNVDISRQFEFLQYTWANLPKNKELYNDPDPIIGVKEQANLGEEQNFTIQDSPVNKTYKNLPRVITVKGGAYFFFPSINVLRYLSTI</sequence>
<evidence type="ECO:0000256" key="6">
    <source>
        <dbReference type="ARBA" id="ARBA00023004"/>
    </source>
</evidence>
<proteinExistence type="inferred from homology"/>
<keyword evidence="3" id="KW-0349">Heme</keyword>
<accession>A0A3E0DKZ2</accession>
<keyword evidence="6" id="KW-0408">Iron</keyword>
<evidence type="ECO:0000256" key="2">
    <source>
        <dbReference type="ARBA" id="ARBA00022559"/>
    </source>
</evidence>
<evidence type="ECO:0000313" key="9">
    <source>
        <dbReference type="EMBL" id="REG83452.1"/>
    </source>
</evidence>
<dbReference type="PANTHER" id="PTHR30521:SF4">
    <property type="entry name" value="DEFERROCHELATASE"/>
    <property type="match status" value="1"/>
</dbReference>
<comment type="similarity">
    <text evidence="7">Belongs to the DyP-type peroxidase family.</text>
</comment>
<keyword evidence="10" id="KW-1185">Reference proteome</keyword>
<dbReference type="PANTHER" id="PTHR30521">
    <property type="entry name" value="DEFERROCHELATASE/PEROXIDASE"/>
    <property type="match status" value="1"/>
</dbReference>
<dbReference type="GO" id="GO:0020037">
    <property type="term" value="F:heme binding"/>
    <property type="evidence" value="ECO:0007669"/>
    <property type="project" value="InterPro"/>
</dbReference>
<dbReference type="Pfam" id="PF21105">
    <property type="entry name" value="DyP_N"/>
    <property type="match status" value="1"/>
</dbReference>
<reference evidence="9 10" key="1">
    <citation type="submission" date="2018-08" db="EMBL/GenBank/DDBJ databases">
        <title>Genomic Encyclopedia of Archaeal and Bacterial Type Strains, Phase II (KMG-II): from individual species to whole genera.</title>
        <authorList>
            <person name="Goeker M."/>
        </authorList>
    </citation>
    <scope>NUCLEOTIDE SEQUENCE [LARGE SCALE GENOMIC DNA]</scope>
    <source>
        <strain evidence="9 10">DSM 15986</strain>
    </source>
</reference>
<comment type="cofactor">
    <cofactor evidence="1">
        <name>heme b</name>
        <dbReference type="ChEBI" id="CHEBI:60344"/>
    </cofactor>
</comment>
<evidence type="ECO:0000256" key="5">
    <source>
        <dbReference type="ARBA" id="ARBA00023002"/>
    </source>
</evidence>
<dbReference type="AlphaFoldDB" id="A0A3E0DKZ2"/>